<evidence type="ECO:0000256" key="5">
    <source>
        <dbReference type="ARBA" id="ARBA00023136"/>
    </source>
</evidence>
<comment type="subcellular location">
    <subcellularLocation>
        <location evidence="1">Cell membrane</location>
        <topology evidence="1">Multi-pass membrane protein</topology>
    </subcellularLocation>
</comment>
<gene>
    <name evidence="8" type="ORF">IPN02_06465</name>
</gene>
<keyword evidence="4 7" id="KW-1133">Transmembrane helix</keyword>
<protein>
    <submittedName>
        <fullName evidence="8">YihY/virulence factor BrkB family protein</fullName>
    </submittedName>
</protein>
<organism evidence="8 9">
    <name type="scientific">Candidatus Neomicrothrix subdominans</name>
    <dbReference type="NCBI Taxonomy" id="2954438"/>
    <lineage>
        <taxon>Bacteria</taxon>
        <taxon>Bacillati</taxon>
        <taxon>Actinomycetota</taxon>
        <taxon>Acidimicrobiia</taxon>
        <taxon>Acidimicrobiales</taxon>
        <taxon>Microthrixaceae</taxon>
        <taxon>Candidatus Neomicrothrix</taxon>
    </lineage>
</organism>
<feature type="region of interest" description="Disordered" evidence="6">
    <location>
        <begin position="308"/>
        <end position="330"/>
    </location>
</feature>
<evidence type="ECO:0000313" key="9">
    <source>
        <dbReference type="Proteomes" id="UP000727993"/>
    </source>
</evidence>
<feature type="transmembrane region" description="Helical" evidence="7">
    <location>
        <begin position="167"/>
        <end position="189"/>
    </location>
</feature>
<evidence type="ECO:0000256" key="1">
    <source>
        <dbReference type="ARBA" id="ARBA00004651"/>
    </source>
</evidence>
<dbReference type="GO" id="GO:0005886">
    <property type="term" value="C:plasma membrane"/>
    <property type="evidence" value="ECO:0007669"/>
    <property type="project" value="UniProtKB-SubCell"/>
</dbReference>
<evidence type="ECO:0000256" key="6">
    <source>
        <dbReference type="SAM" id="MobiDB-lite"/>
    </source>
</evidence>
<dbReference type="Pfam" id="PF03631">
    <property type="entry name" value="Virul_fac_BrkB"/>
    <property type="match status" value="1"/>
</dbReference>
<feature type="transmembrane region" description="Helical" evidence="7">
    <location>
        <begin position="36"/>
        <end position="61"/>
    </location>
</feature>
<dbReference type="EMBL" id="JADJZA010000002">
    <property type="protein sequence ID" value="MBK9296490.1"/>
    <property type="molecule type" value="Genomic_DNA"/>
</dbReference>
<feature type="transmembrane region" description="Helical" evidence="7">
    <location>
        <begin position="243"/>
        <end position="264"/>
    </location>
</feature>
<sequence length="330" mass="35098">MPAADVHPTSRQQPGVLGLLLAVQERFRDIRGQNAASALTLSLFLSIFPLILVAVSVLGFVSAGDPNFVKDTIDSLNLTGEAQKIFTNAMNSAQENRGAVGIVGLITGVWAGLGVATALQVAANVPWQVAGRGIMDKAIGLLFLLGAVVLFIGTGVASWAIGLLPSWLAIVGEVVPFAVSVLLFVWMYWLLCRYKLTVRQVLPGAIVAAVGVEVLKLLAIYWLPGVIAKSQGIYGSIGVVFGIFAWLLIFGKVVLYASVLNVVLEERRSGTIDMLICVPRVADHAGEPRTNRGGLVDEDRKALKLPWQKPLPDPGEGITARVTKGDTADV</sequence>
<feature type="transmembrane region" description="Helical" evidence="7">
    <location>
        <begin position="139"/>
        <end position="161"/>
    </location>
</feature>
<reference evidence="8 9" key="1">
    <citation type="submission" date="2020-10" db="EMBL/GenBank/DDBJ databases">
        <title>Connecting structure to function with the recovery of over 1000 high-quality activated sludge metagenome-assembled genomes encoding full-length rRNA genes using long-read sequencing.</title>
        <authorList>
            <person name="Singleton C.M."/>
            <person name="Petriglieri F."/>
            <person name="Kristensen J.M."/>
            <person name="Kirkegaard R.H."/>
            <person name="Michaelsen T.Y."/>
            <person name="Andersen M.H."/>
            <person name="Karst S.M."/>
            <person name="Dueholm M.S."/>
            <person name="Nielsen P.H."/>
            <person name="Albertsen M."/>
        </authorList>
    </citation>
    <scope>NUCLEOTIDE SEQUENCE [LARGE SCALE GENOMIC DNA]</scope>
    <source>
        <strain evidence="8">Lyne_18-Q3-R50-59_MAXAC.006</strain>
    </source>
</reference>
<dbReference type="InterPro" id="IPR017039">
    <property type="entry name" value="Virul_fac_BrkB"/>
</dbReference>
<evidence type="ECO:0000256" key="3">
    <source>
        <dbReference type="ARBA" id="ARBA00022692"/>
    </source>
</evidence>
<evidence type="ECO:0000256" key="4">
    <source>
        <dbReference type="ARBA" id="ARBA00022989"/>
    </source>
</evidence>
<comment type="caution">
    <text evidence="8">The sequence shown here is derived from an EMBL/GenBank/DDBJ whole genome shotgun (WGS) entry which is preliminary data.</text>
</comment>
<keyword evidence="3 7" id="KW-0812">Transmembrane</keyword>
<name>A0A936TFE0_9ACTN</name>
<keyword evidence="2" id="KW-1003">Cell membrane</keyword>
<dbReference type="PANTHER" id="PTHR30213:SF1">
    <property type="entry name" value="INNER MEMBRANE PROTEIN YHJD"/>
    <property type="match status" value="1"/>
</dbReference>
<evidence type="ECO:0000256" key="2">
    <source>
        <dbReference type="ARBA" id="ARBA00022475"/>
    </source>
</evidence>
<dbReference type="AlphaFoldDB" id="A0A936TFE0"/>
<dbReference type="PANTHER" id="PTHR30213">
    <property type="entry name" value="INNER MEMBRANE PROTEIN YHJD"/>
    <property type="match status" value="1"/>
</dbReference>
<accession>A0A936TFE0</accession>
<keyword evidence="5 7" id="KW-0472">Membrane</keyword>
<proteinExistence type="predicted"/>
<dbReference type="Proteomes" id="UP000727993">
    <property type="component" value="Unassembled WGS sequence"/>
</dbReference>
<feature type="transmembrane region" description="Helical" evidence="7">
    <location>
        <begin position="99"/>
        <end position="127"/>
    </location>
</feature>
<feature type="transmembrane region" description="Helical" evidence="7">
    <location>
        <begin position="201"/>
        <end position="223"/>
    </location>
</feature>
<evidence type="ECO:0000256" key="7">
    <source>
        <dbReference type="SAM" id="Phobius"/>
    </source>
</evidence>
<evidence type="ECO:0000313" key="8">
    <source>
        <dbReference type="EMBL" id="MBK9296490.1"/>
    </source>
</evidence>